<dbReference type="InterPro" id="IPR017937">
    <property type="entry name" value="Thioredoxin_CS"/>
</dbReference>
<dbReference type="Pfam" id="PF00578">
    <property type="entry name" value="AhpC-TSA"/>
    <property type="match status" value="1"/>
</dbReference>
<comment type="subcellular location">
    <subcellularLocation>
        <location evidence="1">Cell envelope</location>
    </subcellularLocation>
</comment>
<gene>
    <name evidence="8" type="ORF">ACFFJD_15730</name>
</gene>
<accession>A0ABV6HBP6</accession>
<dbReference type="InterPro" id="IPR000866">
    <property type="entry name" value="AhpC/TSA"/>
</dbReference>
<proteinExistence type="predicted"/>
<keyword evidence="5" id="KW-0676">Redox-active center</keyword>
<evidence type="ECO:0000256" key="6">
    <source>
        <dbReference type="SAM" id="SignalP"/>
    </source>
</evidence>
<evidence type="ECO:0000313" key="8">
    <source>
        <dbReference type="EMBL" id="MFC0316296.1"/>
    </source>
</evidence>
<keyword evidence="2" id="KW-0201">Cytochrome c-type biogenesis</keyword>
<dbReference type="SUPFAM" id="SSF52833">
    <property type="entry name" value="Thioredoxin-like"/>
    <property type="match status" value="1"/>
</dbReference>
<dbReference type="RefSeq" id="WP_382365849.1">
    <property type="nucleotide sequence ID" value="NZ_JBHLWV010000028.1"/>
</dbReference>
<dbReference type="PROSITE" id="PS51352">
    <property type="entry name" value="THIOREDOXIN_2"/>
    <property type="match status" value="1"/>
</dbReference>
<keyword evidence="9" id="KW-1185">Reference proteome</keyword>
<reference evidence="8 9" key="1">
    <citation type="submission" date="2024-09" db="EMBL/GenBank/DDBJ databases">
        <authorList>
            <person name="Sun Q."/>
            <person name="Mori K."/>
        </authorList>
    </citation>
    <scope>NUCLEOTIDE SEQUENCE [LARGE SCALE GENOMIC DNA]</scope>
    <source>
        <strain evidence="8 9">CCM 7957</strain>
    </source>
</reference>
<dbReference type="PROSITE" id="PS51257">
    <property type="entry name" value="PROKAR_LIPOPROTEIN"/>
    <property type="match status" value="1"/>
</dbReference>
<keyword evidence="6" id="KW-0732">Signal</keyword>
<evidence type="ECO:0000256" key="5">
    <source>
        <dbReference type="ARBA" id="ARBA00023284"/>
    </source>
</evidence>
<keyword evidence="3" id="KW-0735">Signal-anchor</keyword>
<evidence type="ECO:0000256" key="4">
    <source>
        <dbReference type="ARBA" id="ARBA00023157"/>
    </source>
</evidence>
<evidence type="ECO:0000256" key="3">
    <source>
        <dbReference type="ARBA" id="ARBA00022968"/>
    </source>
</evidence>
<evidence type="ECO:0000259" key="7">
    <source>
        <dbReference type="PROSITE" id="PS51352"/>
    </source>
</evidence>
<evidence type="ECO:0000313" key="9">
    <source>
        <dbReference type="Proteomes" id="UP001589783"/>
    </source>
</evidence>
<keyword evidence="4" id="KW-1015">Disulfide bond</keyword>
<name>A0ABV6HBP6_9ACTN</name>
<protein>
    <submittedName>
        <fullName evidence="8">TlpA family protein disulfide reductase</fullName>
    </submittedName>
</protein>
<evidence type="ECO:0000256" key="1">
    <source>
        <dbReference type="ARBA" id="ARBA00004196"/>
    </source>
</evidence>
<evidence type="ECO:0000256" key="2">
    <source>
        <dbReference type="ARBA" id="ARBA00022748"/>
    </source>
</evidence>
<dbReference type="InterPro" id="IPR013766">
    <property type="entry name" value="Thioredoxin_domain"/>
</dbReference>
<dbReference type="InterPro" id="IPR050553">
    <property type="entry name" value="Thioredoxin_ResA/DsbE_sf"/>
</dbReference>
<dbReference type="Gene3D" id="3.40.30.10">
    <property type="entry name" value="Glutaredoxin"/>
    <property type="match status" value="1"/>
</dbReference>
<dbReference type="Proteomes" id="UP001589783">
    <property type="component" value="Unassembled WGS sequence"/>
</dbReference>
<feature type="domain" description="Thioredoxin" evidence="7">
    <location>
        <begin position="49"/>
        <end position="193"/>
    </location>
</feature>
<dbReference type="PANTHER" id="PTHR42852">
    <property type="entry name" value="THIOL:DISULFIDE INTERCHANGE PROTEIN DSBE"/>
    <property type="match status" value="1"/>
</dbReference>
<dbReference type="PANTHER" id="PTHR42852:SF6">
    <property type="entry name" value="THIOL:DISULFIDE INTERCHANGE PROTEIN DSBE"/>
    <property type="match status" value="1"/>
</dbReference>
<feature type="chain" id="PRO_5045848210" evidence="6">
    <location>
        <begin position="27"/>
        <end position="198"/>
    </location>
</feature>
<sequence length="198" mass="21292">MRFPRSLSAVVLAVVALLVVTGCATGDDAVVQGGPNQIVAPDGKTVIRYDVADRKPIGHVSGPDLLGDGTVDLNSYKGKVVVVNVWASWCPPCRKEAPELEKVYQRIKDRGAAVVGIDFRDNRGSAQDFARDRGLTYPSIYDYGGQNLSALGVPVGAVPTTVILDRQLRPVIVYLKSVSEQEIYDEVVRVLAEGDDAP</sequence>
<comment type="caution">
    <text evidence="8">The sequence shown here is derived from an EMBL/GenBank/DDBJ whole genome shotgun (WGS) entry which is preliminary data.</text>
</comment>
<feature type="signal peptide" evidence="6">
    <location>
        <begin position="1"/>
        <end position="26"/>
    </location>
</feature>
<keyword evidence="3" id="KW-0812">Transmembrane</keyword>
<dbReference type="InterPro" id="IPR036249">
    <property type="entry name" value="Thioredoxin-like_sf"/>
</dbReference>
<dbReference type="EMBL" id="JBHLWV010000028">
    <property type="protein sequence ID" value="MFC0316296.1"/>
    <property type="molecule type" value="Genomic_DNA"/>
</dbReference>
<organism evidence="8 9">
    <name type="scientific">Gordonia phosphorivorans</name>
    <dbReference type="NCBI Taxonomy" id="1056982"/>
    <lineage>
        <taxon>Bacteria</taxon>
        <taxon>Bacillati</taxon>
        <taxon>Actinomycetota</taxon>
        <taxon>Actinomycetes</taxon>
        <taxon>Mycobacteriales</taxon>
        <taxon>Gordoniaceae</taxon>
        <taxon>Gordonia</taxon>
    </lineage>
</organism>
<dbReference type="PROSITE" id="PS00194">
    <property type="entry name" value="THIOREDOXIN_1"/>
    <property type="match status" value="1"/>
</dbReference>
<dbReference type="CDD" id="cd02966">
    <property type="entry name" value="TlpA_like_family"/>
    <property type="match status" value="1"/>
</dbReference>